<proteinExistence type="predicted"/>
<name>A0A7T0BU21_9BACT</name>
<evidence type="ECO:0000313" key="1">
    <source>
        <dbReference type="EMBL" id="QPJ60831.1"/>
    </source>
</evidence>
<accession>A0A7T0BU21</accession>
<gene>
    <name evidence="1" type="ORF">G3M70_02580</name>
</gene>
<dbReference type="KEGG" id="nli:G3M70_02580"/>
<dbReference type="AlphaFoldDB" id="A0A7T0BU21"/>
<protein>
    <submittedName>
        <fullName evidence="1">DUF3095 domain-containing protein</fullName>
    </submittedName>
</protein>
<evidence type="ECO:0000313" key="2">
    <source>
        <dbReference type="Proteomes" id="UP000594688"/>
    </source>
</evidence>
<organism evidence="1 2">
    <name type="scientific">Candidatus Nitronauta litoralis</name>
    <dbReference type="NCBI Taxonomy" id="2705533"/>
    <lineage>
        <taxon>Bacteria</taxon>
        <taxon>Pseudomonadati</taxon>
        <taxon>Nitrospinota/Tectimicrobiota group</taxon>
        <taxon>Nitrospinota</taxon>
        <taxon>Nitrospinia</taxon>
        <taxon>Nitrospinales</taxon>
        <taxon>Nitrospinaceae</taxon>
        <taxon>Candidatus Nitronauta</taxon>
    </lineage>
</organism>
<dbReference type="EMBL" id="CP048685">
    <property type="protein sequence ID" value="QPJ60831.1"/>
    <property type="molecule type" value="Genomic_DNA"/>
</dbReference>
<reference evidence="1 2" key="1">
    <citation type="submission" date="2020-02" db="EMBL/GenBank/DDBJ databases">
        <title>Genomic and physiological characterization of two novel Nitrospinaceae genera.</title>
        <authorList>
            <person name="Mueller A.J."/>
            <person name="Jung M.-Y."/>
            <person name="Strachan C.R."/>
            <person name="Herbold C.W."/>
            <person name="Kirkegaard R.H."/>
            <person name="Daims H."/>
        </authorList>
    </citation>
    <scope>NUCLEOTIDE SEQUENCE [LARGE SCALE GENOMIC DNA]</scope>
    <source>
        <strain evidence="1">EB</strain>
    </source>
</reference>
<dbReference type="Pfam" id="PF11294">
    <property type="entry name" value="DUF3095"/>
    <property type="match status" value="1"/>
</dbReference>
<dbReference type="Proteomes" id="UP000594688">
    <property type="component" value="Chromosome"/>
</dbReference>
<sequence length="395" mass="44443">MSSDNFYRDLPTLDNFNDLTHAEDFQIVPNDWHIAFADIRGSTQAIEKGRYKDVNNIGASSIMAVINAVKPLQIPYVFGGDGAILCVPESVLPQVQRALCAAQQMAMDAFSLELRVGTLPVSTLSNTEFSVQVAKVRVSPIVTQAVFSGGGLTYAETILKDPQRGREFLLNPDSVGVEGDFTGLECRWEMIPSPHEETITLMVQATSKDPKENADVYSETLSKIAELFGDEAEHHPIRPQLMNLTRSNRQLGNEFRIRTWGHNFFSSVSYWFDLWIQQIIGWFVVDSKSQFAGVDWSRYKSDFVANSDFRKFDDVLRYVLSGKIKNRKSLETYLESRYQKGELVYGIHVAPGALVTCMIFNYNQEHLHFVDGGNGGYALAARQMKQKINARQISS</sequence>
<dbReference type="InterPro" id="IPR021445">
    <property type="entry name" value="DUF3095"/>
</dbReference>